<feature type="domain" description="Essential protein Yae1 N-terminal" evidence="9">
    <location>
        <begin position="72"/>
        <end position="109"/>
    </location>
</feature>
<feature type="compositionally biased region" description="Acidic residues" evidence="8">
    <location>
        <begin position="35"/>
        <end position="48"/>
    </location>
</feature>
<dbReference type="GO" id="GO:0005634">
    <property type="term" value="C:nucleus"/>
    <property type="evidence" value="ECO:0007669"/>
    <property type="project" value="UniProtKB-SubCell"/>
</dbReference>
<evidence type="ECO:0000259" key="9">
    <source>
        <dbReference type="Pfam" id="PF09811"/>
    </source>
</evidence>
<comment type="similarity">
    <text evidence="3">Belongs to the YAE1 family.</text>
</comment>
<keyword evidence="11" id="KW-1185">Reference proteome</keyword>
<protein>
    <recommendedName>
        <fullName evidence="5">Protein YAE1</fullName>
    </recommendedName>
    <alternativeName>
        <fullName evidence="4">Protein yae1</fullName>
    </alternativeName>
</protein>
<gene>
    <name evidence="10" type="ORF">BGZ99_006713</name>
</gene>
<dbReference type="GO" id="GO:0005737">
    <property type="term" value="C:cytoplasm"/>
    <property type="evidence" value="ECO:0007669"/>
    <property type="project" value="UniProtKB-SubCell"/>
</dbReference>
<name>A0A9P6RCS0_9FUNG</name>
<proteinExistence type="inferred from homology"/>
<accession>A0A9P6RCS0</accession>
<sequence length="263" mass="28571">MTDQDQQAEHKHSPTHAGEHEQHNHHYHSTSDPAISEDDNDDVWDDGDNLEYDRAIAEREWDRLHDTFGNTGYREGIEEGKEGTLQQGFNQGWSEGVEYGHALGQLRGLISPVLEYLRSPSSTALSNSSSTLQNPEDKDAWIKRATVLVQELVELDISKVFDKAYFDDRVQPTAAAAAAASSAVSTGCCGGGDGDTCCKKDSTSLPALSTAKEENAEGSGSTSGVSQSKGEWSSTPERVVGEYRARVRDLLKEIGLDALLQSA</sequence>
<feature type="region of interest" description="Disordered" evidence="8">
    <location>
        <begin position="1"/>
        <end position="48"/>
    </location>
</feature>
<evidence type="ECO:0000256" key="7">
    <source>
        <dbReference type="ARBA" id="ARBA00023242"/>
    </source>
</evidence>
<reference evidence="10" key="1">
    <citation type="journal article" date="2020" name="Fungal Divers.">
        <title>Resolving the Mortierellaceae phylogeny through synthesis of multi-gene phylogenetics and phylogenomics.</title>
        <authorList>
            <person name="Vandepol N."/>
            <person name="Liber J."/>
            <person name="Desiro A."/>
            <person name="Na H."/>
            <person name="Kennedy M."/>
            <person name="Barry K."/>
            <person name="Grigoriev I.V."/>
            <person name="Miller A.N."/>
            <person name="O'Donnell K."/>
            <person name="Stajich J.E."/>
            <person name="Bonito G."/>
        </authorList>
    </citation>
    <scope>NUCLEOTIDE SEQUENCE</scope>
    <source>
        <strain evidence="10">REB-010B</strain>
    </source>
</reference>
<keyword evidence="7" id="KW-0539">Nucleus</keyword>
<feature type="region of interest" description="Disordered" evidence="8">
    <location>
        <begin position="209"/>
        <end position="238"/>
    </location>
</feature>
<evidence type="ECO:0000256" key="6">
    <source>
        <dbReference type="ARBA" id="ARBA00022490"/>
    </source>
</evidence>
<dbReference type="Proteomes" id="UP000738325">
    <property type="component" value="Unassembled WGS sequence"/>
</dbReference>
<evidence type="ECO:0000256" key="2">
    <source>
        <dbReference type="ARBA" id="ARBA00004496"/>
    </source>
</evidence>
<organism evidence="10 11">
    <name type="scientific">Dissophora globulifera</name>
    <dbReference type="NCBI Taxonomy" id="979702"/>
    <lineage>
        <taxon>Eukaryota</taxon>
        <taxon>Fungi</taxon>
        <taxon>Fungi incertae sedis</taxon>
        <taxon>Mucoromycota</taxon>
        <taxon>Mortierellomycotina</taxon>
        <taxon>Mortierellomycetes</taxon>
        <taxon>Mortierellales</taxon>
        <taxon>Mortierellaceae</taxon>
        <taxon>Dissophora</taxon>
    </lineage>
</organism>
<evidence type="ECO:0000256" key="8">
    <source>
        <dbReference type="SAM" id="MobiDB-lite"/>
    </source>
</evidence>
<dbReference type="InterPro" id="IPR038881">
    <property type="entry name" value="Yae1-like"/>
</dbReference>
<dbReference type="EMBL" id="JAAAIP010000461">
    <property type="protein sequence ID" value="KAG0316753.1"/>
    <property type="molecule type" value="Genomic_DNA"/>
</dbReference>
<feature type="compositionally biased region" description="Polar residues" evidence="8">
    <location>
        <begin position="218"/>
        <end position="236"/>
    </location>
</feature>
<dbReference type="Pfam" id="PF09811">
    <property type="entry name" value="Yae1_N"/>
    <property type="match status" value="1"/>
</dbReference>
<evidence type="ECO:0000256" key="1">
    <source>
        <dbReference type="ARBA" id="ARBA00004123"/>
    </source>
</evidence>
<dbReference type="PANTHER" id="PTHR18829:SF0">
    <property type="entry name" value="PROTEIN YAE1 HOMOLOG"/>
    <property type="match status" value="1"/>
</dbReference>
<evidence type="ECO:0000313" key="11">
    <source>
        <dbReference type="Proteomes" id="UP000738325"/>
    </source>
</evidence>
<dbReference type="OrthoDB" id="20086at2759"/>
<comment type="caution">
    <text evidence="10">The sequence shown here is derived from an EMBL/GenBank/DDBJ whole genome shotgun (WGS) entry which is preliminary data.</text>
</comment>
<evidence type="ECO:0000256" key="5">
    <source>
        <dbReference type="ARBA" id="ARBA00018400"/>
    </source>
</evidence>
<comment type="subcellular location">
    <subcellularLocation>
        <location evidence="2">Cytoplasm</location>
    </subcellularLocation>
    <subcellularLocation>
        <location evidence="1">Nucleus</location>
    </subcellularLocation>
</comment>
<dbReference type="InterPro" id="IPR019191">
    <property type="entry name" value="Essential_protein_Yae1_N"/>
</dbReference>
<evidence type="ECO:0000256" key="4">
    <source>
        <dbReference type="ARBA" id="ARBA00017286"/>
    </source>
</evidence>
<evidence type="ECO:0000313" key="10">
    <source>
        <dbReference type="EMBL" id="KAG0316753.1"/>
    </source>
</evidence>
<keyword evidence="6" id="KW-0963">Cytoplasm</keyword>
<feature type="compositionally biased region" description="Basic and acidic residues" evidence="8">
    <location>
        <begin position="7"/>
        <end position="24"/>
    </location>
</feature>
<evidence type="ECO:0000256" key="3">
    <source>
        <dbReference type="ARBA" id="ARBA00007096"/>
    </source>
</evidence>
<dbReference type="PANTHER" id="PTHR18829">
    <property type="entry name" value="PROTEIN YAE1 HOMOLOG"/>
    <property type="match status" value="1"/>
</dbReference>
<dbReference type="AlphaFoldDB" id="A0A9P6RCS0"/>